<dbReference type="AlphaFoldDB" id="A0A7G6SLW9"/>
<sequence>MFLTLGNGGMSMRGFSLSVAMVVVLAAGQAFAAGIDLSKPYGDKYGCINRNGQEVAADQMLLLTDKELITAASACTFTKTQAQADGSLVVTATCEAEGEDGQAPTNFTIKRSAKNAKKLTITDADGNVMGEVSRCK</sequence>
<evidence type="ECO:0008006" key="4">
    <source>
        <dbReference type="Google" id="ProtNLM"/>
    </source>
</evidence>
<dbReference type="Proteomes" id="UP000515465">
    <property type="component" value="Chromosome"/>
</dbReference>
<keyword evidence="1" id="KW-0732">Signal</keyword>
<evidence type="ECO:0000313" key="2">
    <source>
        <dbReference type="EMBL" id="QND55501.1"/>
    </source>
</evidence>
<name>A0A7G6SLW9_9HYPH</name>
<proteinExistence type="predicted"/>
<protein>
    <recommendedName>
        <fullName evidence="4">DUF3617 family protein</fullName>
    </recommendedName>
</protein>
<feature type="chain" id="PRO_5028945923" description="DUF3617 family protein" evidence="1">
    <location>
        <begin position="33"/>
        <end position="136"/>
    </location>
</feature>
<organism evidence="2 3">
    <name type="scientific">Mesorhizobium huakuii</name>
    <dbReference type="NCBI Taxonomy" id="28104"/>
    <lineage>
        <taxon>Bacteria</taxon>
        <taxon>Pseudomonadati</taxon>
        <taxon>Pseudomonadota</taxon>
        <taxon>Alphaproteobacteria</taxon>
        <taxon>Hyphomicrobiales</taxon>
        <taxon>Phyllobacteriaceae</taxon>
        <taxon>Mesorhizobium</taxon>
    </lineage>
</organism>
<gene>
    <name evidence="2" type="ORF">HB778_01530</name>
</gene>
<feature type="signal peptide" evidence="1">
    <location>
        <begin position="1"/>
        <end position="32"/>
    </location>
</feature>
<evidence type="ECO:0000256" key="1">
    <source>
        <dbReference type="SAM" id="SignalP"/>
    </source>
</evidence>
<accession>A0A7G6SLW9</accession>
<reference evidence="3" key="1">
    <citation type="journal article" date="2020" name="Mol. Plant Microbe">
        <title>Rhizobial microsymbionts of the narrowly endemic Oxytropis species growing in Kamchatka are characterized by significant genetic diversity and possess a set of genes that are associated with T3SS and T6SS secretion systems and can affect the development of symbiosis.</title>
        <authorList>
            <person name="Safronova V."/>
            <person name="Guro P."/>
            <person name="Sazanova A."/>
            <person name="Kuznetsova I."/>
            <person name="Belimov A."/>
            <person name="Yakubov V."/>
            <person name="Chirak E."/>
            <person name="Afonin A."/>
            <person name="Gogolev Y."/>
            <person name="Andronov E."/>
            <person name="Tikhonovich I."/>
        </authorList>
    </citation>
    <scope>NUCLEOTIDE SEQUENCE [LARGE SCALE GENOMIC DNA]</scope>
    <source>
        <strain evidence="3">583</strain>
    </source>
</reference>
<evidence type="ECO:0000313" key="3">
    <source>
        <dbReference type="Proteomes" id="UP000515465"/>
    </source>
</evidence>
<dbReference type="EMBL" id="CP050296">
    <property type="protein sequence ID" value="QND55501.1"/>
    <property type="molecule type" value="Genomic_DNA"/>
</dbReference>